<dbReference type="SUPFAM" id="SSF54427">
    <property type="entry name" value="NTF2-like"/>
    <property type="match status" value="1"/>
</dbReference>
<name>A0A3M9YID2_9PEZI</name>
<proteinExistence type="predicted"/>
<dbReference type="SUPFAM" id="SSF51905">
    <property type="entry name" value="FAD/NAD(P)-binding domain"/>
    <property type="match status" value="1"/>
</dbReference>
<reference evidence="2 3" key="1">
    <citation type="submission" date="2018-10" db="EMBL/GenBank/DDBJ databases">
        <title>Genome sequence of Verticillium nonalfalfae VnAa140.</title>
        <authorList>
            <person name="Stajich J.E."/>
            <person name="Kasson M.T."/>
        </authorList>
    </citation>
    <scope>NUCLEOTIDE SEQUENCE [LARGE SCALE GENOMIC DNA]</scope>
    <source>
        <strain evidence="2 3">VnAa140</strain>
    </source>
</reference>
<dbReference type="GeneID" id="39604768"/>
<evidence type="ECO:0000256" key="1">
    <source>
        <dbReference type="ARBA" id="ARBA00023002"/>
    </source>
</evidence>
<evidence type="ECO:0000313" key="2">
    <source>
        <dbReference type="EMBL" id="RNJ59841.1"/>
    </source>
</evidence>
<dbReference type="RefSeq" id="XP_028497999.1">
    <property type="nucleotide sequence ID" value="XM_028635324.1"/>
</dbReference>
<dbReference type="Pfam" id="PF13738">
    <property type="entry name" value="Pyr_redox_3"/>
    <property type="match status" value="1"/>
</dbReference>
<dbReference type="PANTHER" id="PTHR43539:SF68">
    <property type="entry name" value="FLAVIN-BINDING MONOOXYGENASE-LIKE PROTEIN (AFU_ORTHOLOGUE AFUA_4G09220)"/>
    <property type="match status" value="1"/>
</dbReference>
<dbReference type="InterPro" id="IPR050982">
    <property type="entry name" value="Auxin_biosynth/cation_transpt"/>
</dbReference>
<dbReference type="PANTHER" id="PTHR43539">
    <property type="entry name" value="FLAVIN-BINDING MONOOXYGENASE-LIKE PROTEIN (AFU_ORTHOLOGUE AFUA_4G09220)"/>
    <property type="match status" value="1"/>
</dbReference>
<evidence type="ECO:0000313" key="3">
    <source>
        <dbReference type="Proteomes" id="UP000267145"/>
    </source>
</evidence>
<dbReference type="AlphaFoldDB" id="A0A3M9YID2"/>
<sequence>MDDVPAPPSHMRTVPGSVNVPVAKFPHPAPTTDVKPEQVATDVVDQFNTAIDEGNLAAVVDLFDHEGFWRDHLALSWSFQTHRGTSGIQEFLKDCAGSKDGFRLKSISLDKTSDVRKPRMSFLDHDANVPCLTFFFTLQTTVGSGDGVARLIHHDDKWKVFTFYTVLQEIKGHEEAVNSRRGQGVEHGGKPGRKNWVERRQAEAELEPDIEPSVLILGAGQAGLTISARLKALGVTSLMVDQNDRIGDNWRKRYHQLVLHDPVWYDHLPYIKFPPQWPVFTPKDKLAEFFESYARLLELNAWMKTTITDTQWHEDTRVWDITVRRTLDDGTTQTRTLHPRHVIQATGHSGKKNLPAVRGAPSFEGHLLCHSSEFPGARASVAPGTCAIVVGSCNSGHDIAQDFVEHGYDVIMVQRSTTCVISSEGITEIALGGLYSETSPPVEEADLLLHSFPASVLKADQVLVTAKQNAMDRDIIDGLERAGFKVDRGPDDSGLLMKYFQRGGGYYIDVGASRLIAEGRIKIKQGQEITEVLPWGLRFADGSELEADEIVFATGYQNMRTETRAIFGDQVADQVGGIWGYNEEGEQRIIWTKSGHPGFWFHGGNLALCRFFSKLLALQIKGLEEGIYQYGDK</sequence>
<evidence type="ECO:0008006" key="4">
    <source>
        <dbReference type="Google" id="ProtNLM"/>
    </source>
</evidence>
<gene>
    <name evidence="2" type="ORF">D7B24_001079</name>
</gene>
<comment type="caution">
    <text evidence="2">The sequence shown here is derived from an EMBL/GenBank/DDBJ whole genome shotgun (WGS) entry which is preliminary data.</text>
</comment>
<dbReference type="GO" id="GO:0050660">
    <property type="term" value="F:flavin adenine dinucleotide binding"/>
    <property type="evidence" value="ECO:0007669"/>
    <property type="project" value="TreeGrafter"/>
</dbReference>
<keyword evidence="3" id="KW-1185">Reference proteome</keyword>
<accession>A0A3M9YID2</accession>
<dbReference type="EMBL" id="RBVV01000012">
    <property type="protein sequence ID" value="RNJ59841.1"/>
    <property type="molecule type" value="Genomic_DNA"/>
</dbReference>
<dbReference type="InterPro" id="IPR032710">
    <property type="entry name" value="NTF2-like_dom_sf"/>
</dbReference>
<keyword evidence="1" id="KW-0560">Oxidoreductase</keyword>
<dbReference type="InterPro" id="IPR036188">
    <property type="entry name" value="FAD/NAD-bd_sf"/>
</dbReference>
<organism evidence="2 3">
    <name type="scientific">Verticillium nonalfalfae</name>
    <dbReference type="NCBI Taxonomy" id="1051616"/>
    <lineage>
        <taxon>Eukaryota</taxon>
        <taxon>Fungi</taxon>
        <taxon>Dikarya</taxon>
        <taxon>Ascomycota</taxon>
        <taxon>Pezizomycotina</taxon>
        <taxon>Sordariomycetes</taxon>
        <taxon>Hypocreomycetidae</taxon>
        <taxon>Glomerellales</taxon>
        <taxon>Plectosphaerellaceae</taxon>
        <taxon>Verticillium</taxon>
    </lineage>
</organism>
<dbReference type="Proteomes" id="UP000267145">
    <property type="component" value="Unassembled WGS sequence"/>
</dbReference>
<protein>
    <recommendedName>
        <fullName evidence="4">FAD/NAD(P)-binding domain-containing protein</fullName>
    </recommendedName>
</protein>
<dbReference type="Gene3D" id="3.50.50.60">
    <property type="entry name" value="FAD/NAD(P)-binding domain"/>
    <property type="match status" value="1"/>
</dbReference>
<dbReference type="GO" id="GO:0004497">
    <property type="term" value="F:monooxygenase activity"/>
    <property type="evidence" value="ECO:0007669"/>
    <property type="project" value="TreeGrafter"/>
</dbReference>